<evidence type="ECO:0008006" key="5">
    <source>
        <dbReference type="Google" id="ProtNLM"/>
    </source>
</evidence>
<dbReference type="EMBL" id="CP037422">
    <property type="protein sequence ID" value="QDU09815.1"/>
    <property type="molecule type" value="Genomic_DNA"/>
</dbReference>
<evidence type="ECO:0000256" key="2">
    <source>
        <dbReference type="SAM" id="SignalP"/>
    </source>
</evidence>
<name>A0A517WX17_9PLAN</name>
<dbReference type="AlphaFoldDB" id="A0A517WX17"/>
<keyword evidence="4" id="KW-1185">Reference proteome</keyword>
<dbReference type="OrthoDB" id="270181at2"/>
<keyword evidence="2" id="KW-0732">Signal</keyword>
<protein>
    <recommendedName>
        <fullName evidence="5">YMGG-like Gly-zipper domain-containing protein</fullName>
    </recommendedName>
</protein>
<reference evidence="3 4" key="1">
    <citation type="submission" date="2019-03" db="EMBL/GenBank/DDBJ databases">
        <title>Deep-cultivation of Planctomycetes and their phenomic and genomic characterization uncovers novel biology.</title>
        <authorList>
            <person name="Wiegand S."/>
            <person name="Jogler M."/>
            <person name="Boedeker C."/>
            <person name="Pinto D."/>
            <person name="Vollmers J."/>
            <person name="Rivas-Marin E."/>
            <person name="Kohn T."/>
            <person name="Peeters S.H."/>
            <person name="Heuer A."/>
            <person name="Rast P."/>
            <person name="Oberbeckmann S."/>
            <person name="Bunk B."/>
            <person name="Jeske O."/>
            <person name="Meyerdierks A."/>
            <person name="Storesund J.E."/>
            <person name="Kallscheuer N."/>
            <person name="Luecker S."/>
            <person name="Lage O.M."/>
            <person name="Pohl T."/>
            <person name="Merkel B.J."/>
            <person name="Hornburger P."/>
            <person name="Mueller R.-W."/>
            <person name="Bruemmer F."/>
            <person name="Labrenz M."/>
            <person name="Spormann A.M."/>
            <person name="Op den Camp H."/>
            <person name="Overmann J."/>
            <person name="Amann R."/>
            <person name="Jetten M.S.M."/>
            <person name="Mascher T."/>
            <person name="Medema M.H."/>
            <person name="Devos D.P."/>
            <person name="Kaster A.-K."/>
            <person name="Ovreas L."/>
            <person name="Rohde M."/>
            <person name="Galperin M.Y."/>
            <person name="Jogler C."/>
        </authorList>
    </citation>
    <scope>NUCLEOTIDE SEQUENCE [LARGE SCALE GENOMIC DNA]</scope>
    <source>
        <strain evidence="3 4">V202</strain>
    </source>
</reference>
<evidence type="ECO:0000256" key="1">
    <source>
        <dbReference type="SAM" id="MobiDB-lite"/>
    </source>
</evidence>
<evidence type="ECO:0000313" key="3">
    <source>
        <dbReference type="EMBL" id="QDU09815.1"/>
    </source>
</evidence>
<proteinExistence type="predicted"/>
<feature type="compositionally biased region" description="Basic and acidic residues" evidence="1">
    <location>
        <begin position="69"/>
        <end position="89"/>
    </location>
</feature>
<feature type="region of interest" description="Disordered" evidence="1">
    <location>
        <begin position="37"/>
        <end position="157"/>
    </location>
</feature>
<organism evidence="3 4">
    <name type="scientific">Gimesia aquarii</name>
    <dbReference type="NCBI Taxonomy" id="2527964"/>
    <lineage>
        <taxon>Bacteria</taxon>
        <taxon>Pseudomonadati</taxon>
        <taxon>Planctomycetota</taxon>
        <taxon>Planctomycetia</taxon>
        <taxon>Planctomycetales</taxon>
        <taxon>Planctomycetaceae</taxon>
        <taxon>Gimesia</taxon>
    </lineage>
</organism>
<gene>
    <name evidence="3" type="ORF">V202x_32120</name>
</gene>
<sequence precursor="true">MLRRSVKLLTAAAILGISPALLSAQIPVESPGAQLESKANSNAQIKSKSNVTDAVTDRVKTRQGAKSKMKSDTKLDTNTKLDSNVDARIKSRGKTNTPGVTPPPPTNTNSVDGAIKRGQKNAGAKARVHGGADVDVPTRRKTNRPITNGNRPNLKGQGNFQIDAMVRQGTAHLDIDDETRARYRYHNGHWWYKTENDQWLIDNNGVWEPFDPVTYRNPKQSREQDYYQEQGDEYEDYQTDGSYYYDDTDYYYDNSYGNRRFYNRGNGYYGNWNNNRNWYGNRFNYNRGFNNRGHRGQWNHGRRNFGNRGSARRQGAAVGAQIGGAIGGNRGAAIGAGIGAQIAD</sequence>
<feature type="signal peptide" evidence="2">
    <location>
        <begin position="1"/>
        <end position="23"/>
    </location>
</feature>
<dbReference type="RefSeq" id="WP_145176637.1">
    <property type="nucleotide sequence ID" value="NZ_CP037422.1"/>
</dbReference>
<accession>A0A517WX17</accession>
<feature type="chain" id="PRO_5021982194" description="YMGG-like Gly-zipper domain-containing protein" evidence="2">
    <location>
        <begin position="24"/>
        <end position="344"/>
    </location>
</feature>
<dbReference type="Proteomes" id="UP000318384">
    <property type="component" value="Chromosome"/>
</dbReference>
<evidence type="ECO:0000313" key="4">
    <source>
        <dbReference type="Proteomes" id="UP000318384"/>
    </source>
</evidence>
<feature type="compositionally biased region" description="Polar residues" evidence="1">
    <location>
        <begin position="144"/>
        <end position="157"/>
    </location>
</feature>
<feature type="compositionally biased region" description="Polar residues" evidence="1">
    <location>
        <begin position="37"/>
        <end position="53"/>
    </location>
</feature>